<organism evidence="2 3">
    <name type="scientific">Rhamnella rubrinervis</name>
    <dbReference type="NCBI Taxonomy" id="2594499"/>
    <lineage>
        <taxon>Eukaryota</taxon>
        <taxon>Viridiplantae</taxon>
        <taxon>Streptophyta</taxon>
        <taxon>Embryophyta</taxon>
        <taxon>Tracheophyta</taxon>
        <taxon>Spermatophyta</taxon>
        <taxon>Magnoliopsida</taxon>
        <taxon>eudicotyledons</taxon>
        <taxon>Gunneridae</taxon>
        <taxon>Pentapetalae</taxon>
        <taxon>rosids</taxon>
        <taxon>fabids</taxon>
        <taxon>Rosales</taxon>
        <taxon>Rhamnaceae</taxon>
        <taxon>rhamnoid group</taxon>
        <taxon>Rhamneae</taxon>
        <taxon>Rhamnella</taxon>
    </lineage>
</organism>
<evidence type="ECO:0000313" key="3">
    <source>
        <dbReference type="Proteomes" id="UP000796880"/>
    </source>
</evidence>
<gene>
    <name evidence="2" type="ORF">FNV43_RR13036</name>
</gene>
<evidence type="ECO:0000313" key="2">
    <source>
        <dbReference type="EMBL" id="KAF3443354.1"/>
    </source>
</evidence>
<evidence type="ECO:0000256" key="1">
    <source>
        <dbReference type="SAM" id="MobiDB-lite"/>
    </source>
</evidence>
<dbReference type="Proteomes" id="UP000796880">
    <property type="component" value="Unassembled WGS sequence"/>
</dbReference>
<name>A0A8K0H0C3_9ROSA</name>
<protein>
    <submittedName>
        <fullName evidence="2">Uncharacterized protein</fullName>
    </submittedName>
</protein>
<feature type="compositionally biased region" description="Basic and acidic residues" evidence="1">
    <location>
        <begin position="192"/>
        <end position="207"/>
    </location>
</feature>
<accession>A0A8K0H0C3</accession>
<reference evidence="2" key="1">
    <citation type="submission" date="2020-03" db="EMBL/GenBank/DDBJ databases">
        <title>A high-quality chromosome-level genome assembly of a woody plant with both climbing and erect habits, Rhamnella rubrinervis.</title>
        <authorList>
            <person name="Lu Z."/>
            <person name="Yang Y."/>
            <person name="Zhu X."/>
            <person name="Sun Y."/>
        </authorList>
    </citation>
    <scope>NUCLEOTIDE SEQUENCE</scope>
    <source>
        <strain evidence="2">BYM</strain>
        <tissue evidence="2">Leaf</tissue>
    </source>
</reference>
<keyword evidence="3" id="KW-1185">Reference proteome</keyword>
<dbReference type="AlphaFoldDB" id="A0A8K0H0C3"/>
<dbReference type="EMBL" id="VOIH02000006">
    <property type="protein sequence ID" value="KAF3443354.1"/>
    <property type="molecule type" value="Genomic_DNA"/>
</dbReference>
<feature type="region of interest" description="Disordered" evidence="1">
    <location>
        <begin position="185"/>
        <end position="207"/>
    </location>
</feature>
<sequence>MGCTGGGVGGGTCGDPSEVAIVRVTLYEDVTRGIFRLPHVEDIKMLVWMRTLLVEGWRVGDRMFDKVSSLFKGFSSKPQEEEGGVRSRPFPTAGGRCLILIFKAFGKVLANLRYASYSHGHALVGFNVMMNGAYVFKFVNRQSRNLACAVWHRRGGLAEIVQICQSMMFGKDLQEQQTMMMQFGGPPRYGSRAKEDPVEDTKEDSDKHSRVSNNYYLLILGMTLLVTRMSCPTRNVHLEPESGSGNTIGRLLEPIESLVAQNLQQQQEQQPQQQHQ</sequence>
<proteinExistence type="predicted"/>
<comment type="caution">
    <text evidence="2">The sequence shown here is derived from an EMBL/GenBank/DDBJ whole genome shotgun (WGS) entry which is preliminary data.</text>
</comment>